<feature type="compositionally biased region" description="Basic and acidic residues" evidence="1">
    <location>
        <begin position="409"/>
        <end position="422"/>
    </location>
</feature>
<gene>
    <name evidence="2" type="ORF">N7456_000598</name>
</gene>
<feature type="compositionally biased region" description="Pro residues" evidence="1">
    <location>
        <begin position="429"/>
        <end position="441"/>
    </location>
</feature>
<dbReference type="OrthoDB" id="4367253at2759"/>
<reference evidence="2" key="1">
    <citation type="submission" date="2022-11" db="EMBL/GenBank/DDBJ databases">
        <authorList>
            <person name="Petersen C."/>
        </authorList>
    </citation>
    <scope>NUCLEOTIDE SEQUENCE</scope>
    <source>
        <strain evidence="2">IBT 30069</strain>
    </source>
</reference>
<feature type="region of interest" description="Disordered" evidence="1">
    <location>
        <begin position="309"/>
        <end position="445"/>
    </location>
</feature>
<feature type="compositionally biased region" description="Acidic residues" evidence="1">
    <location>
        <begin position="770"/>
        <end position="784"/>
    </location>
</feature>
<feature type="compositionally biased region" description="Polar residues" evidence="1">
    <location>
        <begin position="1"/>
        <end position="37"/>
    </location>
</feature>
<name>A0A9W9GCR4_9EURO</name>
<dbReference type="AlphaFoldDB" id="A0A9W9GCR4"/>
<feature type="compositionally biased region" description="Low complexity" evidence="1">
    <location>
        <begin position="339"/>
        <end position="349"/>
    </location>
</feature>
<proteinExistence type="predicted"/>
<feature type="region of interest" description="Disordered" evidence="1">
    <location>
        <begin position="770"/>
        <end position="849"/>
    </location>
</feature>
<evidence type="ECO:0008006" key="4">
    <source>
        <dbReference type="Google" id="ProtNLM"/>
    </source>
</evidence>
<evidence type="ECO:0000256" key="1">
    <source>
        <dbReference type="SAM" id="MobiDB-lite"/>
    </source>
</evidence>
<feature type="compositionally biased region" description="Polar residues" evidence="1">
    <location>
        <begin position="350"/>
        <end position="370"/>
    </location>
</feature>
<reference evidence="2" key="2">
    <citation type="journal article" date="2023" name="IMA Fungus">
        <title>Comparative genomic study of the Penicillium genus elucidates a diverse pangenome and 15 lateral gene transfer events.</title>
        <authorList>
            <person name="Petersen C."/>
            <person name="Sorensen T."/>
            <person name="Nielsen M.R."/>
            <person name="Sondergaard T.E."/>
            <person name="Sorensen J.L."/>
            <person name="Fitzpatrick D.A."/>
            <person name="Frisvad J.C."/>
            <person name="Nielsen K.L."/>
        </authorList>
    </citation>
    <scope>NUCLEOTIDE SEQUENCE</scope>
    <source>
        <strain evidence="2">IBT 30069</strain>
    </source>
</reference>
<evidence type="ECO:0000313" key="3">
    <source>
        <dbReference type="Proteomes" id="UP001149165"/>
    </source>
</evidence>
<accession>A0A9W9GCR4</accession>
<comment type="caution">
    <text evidence="2">The sequence shown here is derived from an EMBL/GenBank/DDBJ whole genome shotgun (WGS) entry which is preliminary data.</text>
</comment>
<sequence>MFKESGGSSHPTSSYTGDTSLTSDNPEYRSNISNIPPQHSEPIFRETTEYYSGNTNPFDLMGVQFPSEFLPNRVPQILDSDLHDHADQNDTDEDSPVGKHQCFQGTVNARNIGVAGRSSHSSRVISQDALLEEWRVLSNTLQALSSEDTKKASRDDMIQFQQSLDHWRENFNTIIHAHEPGVPAVEPLTEVPSAPVHSHKKRYQCRIPDCNSDKKFAKETFLRHVEAQHHPRFTFYCSCRGCPRIEARRDKMLLHTKEKHLKNPTRSEIDQKKKAMPCPPQCPICSLLTRSWPEFYRCIMKHSILENDGANEGSVPSERGNEGNSNLDKAPGEISSFPAAGAARAGEMATTQSQGGYGNPTSRRVSSTLLSPDYSPLDSNPSASGMLRGFSDGINMPQAPPNGLQGFQEGRRSSDSHLHPDVLQRPQHPQQPPPPPRPQPRQPDLGLQEQLQCQVCRHLFSRCCRQQNPREWCHECAARMLGIGLQIPRAPTSNQRGPSNAVAPMYQHMRSFGPPVNVPFREVVYQPQQPPHQRPSGGRGTSFQGLFGNHYNVSMLTSIDAPGLSEDNMEILLNSKATNLPFGLSSLGRLSTRVPLLKGMVGVPASASPIPLDYNSTYTKSFIHVFIGLDPIRIFNHNRLANLSAIVSGVAPQPQVDLPLTTIQDNQCRCPCRVKALERSYNKARVELAPGKILDVNMKILADDRPSHLLRTRVRVVVKLLKLRSSVARSSSKKKTEEEARAIKKALKTSLDVPEAESSSKFTTTKLIENIDDLDDPDGSDLDSDGTCSDTESITSSVSATSSISEFSVEAESKPGSPDVSGEPFPNEFNDFDDDSLPPSSFSDDTHDLNEMIPYHHEGCDHPFFTGEAEELFSDDLDDTSEETELEIALDLDLATCLSRLSILPDGLADFDQPGLDQKITDPNRIFEYFFRYILYVIVALSRSRKHGSPSFLE</sequence>
<dbReference type="EMBL" id="JAPQKH010000001">
    <property type="protein sequence ID" value="KAJ5116250.1"/>
    <property type="molecule type" value="Genomic_DNA"/>
</dbReference>
<keyword evidence="3" id="KW-1185">Reference proteome</keyword>
<dbReference type="Proteomes" id="UP001149165">
    <property type="component" value="Unassembled WGS sequence"/>
</dbReference>
<protein>
    <recommendedName>
        <fullName evidence="4">C2H2-type domain-containing protein</fullName>
    </recommendedName>
</protein>
<feature type="region of interest" description="Disordered" evidence="1">
    <location>
        <begin position="1"/>
        <end position="43"/>
    </location>
</feature>
<feature type="compositionally biased region" description="Low complexity" evidence="1">
    <location>
        <begin position="791"/>
        <end position="810"/>
    </location>
</feature>
<evidence type="ECO:0000313" key="2">
    <source>
        <dbReference type="EMBL" id="KAJ5116250.1"/>
    </source>
</evidence>
<organism evidence="2 3">
    <name type="scientific">Penicillium angulare</name>
    <dbReference type="NCBI Taxonomy" id="116970"/>
    <lineage>
        <taxon>Eukaryota</taxon>
        <taxon>Fungi</taxon>
        <taxon>Dikarya</taxon>
        <taxon>Ascomycota</taxon>
        <taxon>Pezizomycotina</taxon>
        <taxon>Eurotiomycetes</taxon>
        <taxon>Eurotiomycetidae</taxon>
        <taxon>Eurotiales</taxon>
        <taxon>Aspergillaceae</taxon>
        <taxon>Penicillium</taxon>
    </lineage>
</organism>